<dbReference type="Proteomes" id="UP000191110">
    <property type="component" value="Unassembled WGS sequence"/>
</dbReference>
<keyword evidence="2" id="KW-1185">Reference proteome</keyword>
<organism evidence="1 2">
    <name type="scientific">Solemya pervernicosa gill symbiont</name>
    <dbReference type="NCBI Taxonomy" id="642797"/>
    <lineage>
        <taxon>Bacteria</taxon>
        <taxon>Pseudomonadati</taxon>
        <taxon>Pseudomonadota</taxon>
        <taxon>Gammaproteobacteria</taxon>
        <taxon>sulfur-oxidizing symbionts</taxon>
    </lineage>
</organism>
<reference evidence="1 2" key="1">
    <citation type="submission" date="2016-11" db="EMBL/GenBank/DDBJ databases">
        <title>Mixed transmission modes and dynamic genome evolution in an obligate animal-bacterial symbiosis.</title>
        <authorList>
            <person name="Russell S.L."/>
            <person name="Corbett-Detig R.B."/>
            <person name="Cavanaugh C.M."/>
        </authorList>
    </citation>
    <scope>NUCLEOTIDE SEQUENCE [LARGE SCALE GENOMIC DNA]</scope>
    <source>
        <strain evidence="1">Sveles-Q1</strain>
    </source>
</reference>
<accession>A0A1T2L127</accession>
<dbReference type="RefSeq" id="WP_078484732.1">
    <property type="nucleotide sequence ID" value="NZ_MPRL01000073.1"/>
</dbReference>
<gene>
    <name evidence="1" type="ORF">BOW53_14110</name>
</gene>
<protein>
    <submittedName>
        <fullName evidence="1">Uncharacterized protein</fullName>
    </submittedName>
</protein>
<dbReference type="OrthoDB" id="4842300at2"/>
<dbReference type="AlphaFoldDB" id="A0A1T2L127"/>
<dbReference type="EMBL" id="MPRL01000073">
    <property type="protein sequence ID" value="OOZ38781.1"/>
    <property type="molecule type" value="Genomic_DNA"/>
</dbReference>
<name>A0A1T2L127_9GAMM</name>
<evidence type="ECO:0000313" key="2">
    <source>
        <dbReference type="Proteomes" id="UP000191110"/>
    </source>
</evidence>
<evidence type="ECO:0000313" key="1">
    <source>
        <dbReference type="EMBL" id="OOZ38781.1"/>
    </source>
</evidence>
<proteinExistence type="predicted"/>
<comment type="caution">
    <text evidence="1">The sequence shown here is derived from an EMBL/GenBank/DDBJ whole genome shotgun (WGS) entry which is preliminary data.</text>
</comment>
<sequence>MQLKIANFFIARTERLKMVGWDTALKRLDHADFFSRACGVLVTVYNREMKCLHAPVSFDHHYMAFRNDYAADRELIGQRYYSDRK</sequence>